<evidence type="ECO:0000313" key="3">
    <source>
        <dbReference type="Proteomes" id="UP000305233"/>
    </source>
</evidence>
<sequence>MQKNRVATDRLHLWLMLALTFSTGVIDAVGYLGLDRVFTGNMTGNVVLLGMAFVGGADLPILRPALALVFFMVGAALAGRVLRKGPEGWSAHTSRSLLTVTLGLAAVAVYTGLVDVRAEELLGSITTSGLATMMGVQAATAKRLKVAEITTVVVTSTITGLASDSRLAGGTSPFWARRSSAIALILAGAVVGALTVKVELWLGIAVSALLSAVVTVAGHVRYRQDRRAAASENVKKSALR</sequence>
<dbReference type="OrthoDB" id="4272751at2"/>
<evidence type="ECO:0000256" key="1">
    <source>
        <dbReference type="SAM" id="Phobius"/>
    </source>
</evidence>
<keyword evidence="1" id="KW-0472">Membrane</keyword>
<organism evidence="2 3">
    <name type="scientific">Arthrobacter echini</name>
    <dbReference type="NCBI Taxonomy" id="1529066"/>
    <lineage>
        <taxon>Bacteria</taxon>
        <taxon>Bacillati</taxon>
        <taxon>Actinomycetota</taxon>
        <taxon>Actinomycetes</taxon>
        <taxon>Micrococcales</taxon>
        <taxon>Micrococcaceae</taxon>
        <taxon>Arthrobacter</taxon>
    </lineage>
</organism>
<dbReference type="Proteomes" id="UP000305233">
    <property type="component" value="Unassembled WGS sequence"/>
</dbReference>
<protein>
    <submittedName>
        <fullName evidence="2">DUF1275 domain-containing protein</fullName>
    </submittedName>
</protein>
<keyword evidence="1" id="KW-0812">Transmembrane</keyword>
<dbReference type="PANTHER" id="PTHR37314:SF4">
    <property type="entry name" value="UPF0700 TRANSMEMBRANE PROTEIN YOAK"/>
    <property type="match status" value="1"/>
</dbReference>
<feature type="transmembrane region" description="Helical" evidence="1">
    <location>
        <begin position="200"/>
        <end position="220"/>
    </location>
</feature>
<comment type="caution">
    <text evidence="2">The sequence shown here is derived from an EMBL/GenBank/DDBJ whole genome shotgun (WGS) entry which is preliminary data.</text>
</comment>
<name>A0A4S5E8G5_9MICC</name>
<accession>A0A4S5E8G5</accession>
<evidence type="ECO:0000313" key="2">
    <source>
        <dbReference type="EMBL" id="THJ67957.1"/>
    </source>
</evidence>
<feature type="transmembrane region" description="Helical" evidence="1">
    <location>
        <begin position="64"/>
        <end position="82"/>
    </location>
</feature>
<feature type="transmembrane region" description="Helical" evidence="1">
    <location>
        <begin position="12"/>
        <end position="32"/>
    </location>
</feature>
<proteinExistence type="predicted"/>
<dbReference type="PANTHER" id="PTHR37314">
    <property type="entry name" value="SLR0142 PROTEIN"/>
    <property type="match status" value="1"/>
</dbReference>
<dbReference type="Pfam" id="PF06912">
    <property type="entry name" value="DUF1275"/>
    <property type="match status" value="1"/>
</dbReference>
<keyword evidence="3" id="KW-1185">Reference proteome</keyword>
<dbReference type="InterPro" id="IPR010699">
    <property type="entry name" value="DUF1275"/>
</dbReference>
<gene>
    <name evidence="2" type="ORF">E8P82_03800</name>
</gene>
<dbReference type="EMBL" id="SSWH01000002">
    <property type="protein sequence ID" value="THJ67957.1"/>
    <property type="molecule type" value="Genomic_DNA"/>
</dbReference>
<feature type="transmembrane region" description="Helical" evidence="1">
    <location>
        <begin position="175"/>
        <end position="194"/>
    </location>
</feature>
<keyword evidence="1" id="KW-1133">Transmembrane helix</keyword>
<reference evidence="2 3" key="1">
    <citation type="submission" date="2019-04" db="EMBL/GenBank/DDBJ databases">
        <authorList>
            <person name="Liu Q."/>
            <person name="Xin Y.-H."/>
        </authorList>
    </citation>
    <scope>NUCLEOTIDE SEQUENCE [LARGE SCALE GENOMIC DNA]</scope>
    <source>
        <strain evidence="2 3">AM23</strain>
    </source>
</reference>
<dbReference type="AlphaFoldDB" id="A0A4S5E8G5"/>